<evidence type="ECO:0008006" key="7">
    <source>
        <dbReference type="Google" id="ProtNLM"/>
    </source>
</evidence>
<evidence type="ECO:0000256" key="2">
    <source>
        <dbReference type="ARBA" id="ARBA00022723"/>
    </source>
</evidence>
<feature type="compositionally biased region" description="Low complexity" evidence="4">
    <location>
        <begin position="8"/>
        <end position="17"/>
    </location>
</feature>
<dbReference type="GO" id="GO:0005737">
    <property type="term" value="C:cytoplasm"/>
    <property type="evidence" value="ECO:0007669"/>
    <property type="project" value="TreeGrafter"/>
</dbReference>
<dbReference type="PANTHER" id="PTHR28657:SF11">
    <property type="entry name" value="INDOLEAMINE 2,3-DIOXYGENASE"/>
    <property type="match status" value="1"/>
</dbReference>
<dbReference type="OrthoDB" id="4662583at2759"/>
<accession>A0A5C3E5X5</accession>
<reference evidence="5 6" key="1">
    <citation type="submission" date="2018-03" db="EMBL/GenBank/DDBJ databases">
        <authorList>
            <person name="Guldener U."/>
        </authorList>
    </citation>
    <scope>NUCLEOTIDE SEQUENCE [LARGE SCALE GENOMIC DNA]</scope>
    <source>
        <strain evidence="5 6">NBRC100155</strain>
    </source>
</reference>
<dbReference type="AlphaFoldDB" id="A0A5C3E5X5"/>
<dbReference type="EMBL" id="OOIN01000011">
    <property type="protein sequence ID" value="SPO25470.1"/>
    <property type="molecule type" value="Genomic_DNA"/>
</dbReference>
<organism evidence="5 6">
    <name type="scientific">Ustilago trichophora</name>
    <dbReference type="NCBI Taxonomy" id="86804"/>
    <lineage>
        <taxon>Eukaryota</taxon>
        <taxon>Fungi</taxon>
        <taxon>Dikarya</taxon>
        <taxon>Basidiomycota</taxon>
        <taxon>Ustilaginomycotina</taxon>
        <taxon>Ustilaginomycetes</taxon>
        <taxon>Ustilaginales</taxon>
        <taxon>Ustilaginaceae</taxon>
        <taxon>Ustilago</taxon>
    </lineage>
</organism>
<evidence type="ECO:0000256" key="1">
    <source>
        <dbReference type="ARBA" id="ARBA00007119"/>
    </source>
</evidence>
<dbReference type="GO" id="GO:0034354">
    <property type="term" value="P:'de novo' NAD+ biosynthetic process from L-tryptophan"/>
    <property type="evidence" value="ECO:0007669"/>
    <property type="project" value="TreeGrafter"/>
</dbReference>
<dbReference type="Proteomes" id="UP000324022">
    <property type="component" value="Unassembled WGS sequence"/>
</dbReference>
<sequence length="550" mass="60933">MARRPLDSSSRNSSTSSLDEALQTPDFVTRASSHLSSSATSVHDEPFFSSSSLGDIAPKLNSALSSSSSTCLTSALDEMIRTEGGGSWPPKATYRDSWPQCLHIYDQVAREAPPRFVTPQLRPNYTEVELRHRIDANRQWLQESLAGIDVDQVMSTLPQLSVTARLGFLACMAYLVHLYRWGTLPVVAMAQDEKKIAFPDTINVPFQWLNAFYGIESSGGCLFSMTLVNVVQEGDGLEMAYSNMRHMPIKSVVDAERYNAFVFYEMERISLELYRAIAQCQTYMAAGQEEEAAGVLKQGHVALKAAFRHFFDTLKEEKIQKDVWMSHAQGFHGWGVDDFDGVSGDHSLLIRTLDAFLDIPLRTQPGCPFATAQVPVKEWDAVCPVSGASASASASGSTPATTRAPGLLTRLYNYMWPSPPQTKLATVPCVSKKQLKTIQFSEVPYSNEYLPQGQINWIQSVRQAKLRSLASTSPNSPVAKEMEEMLKTFKLWRMGHTRKAVYYEDLDLPERKPMTASGGVGGGVAGEDEGLKQMMEKLEARLRARIAATK</sequence>
<dbReference type="SUPFAM" id="SSF140959">
    <property type="entry name" value="Indolic compounds 2,3-dioxygenase-like"/>
    <property type="match status" value="1"/>
</dbReference>
<dbReference type="GO" id="GO:0046872">
    <property type="term" value="F:metal ion binding"/>
    <property type="evidence" value="ECO:0007669"/>
    <property type="project" value="UniProtKB-KW"/>
</dbReference>
<dbReference type="GO" id="GO:0019441">
    <property type="term" value="P:L-tryptophan catabolic process to kynurenine"/>
    <property type="evidence" value="ECO:0007669"/>
    <property type="project" value="InterPro"/>
</dbReference>
<dbReference type="PANTHER" id="PTHR28657">
    <property type="entry name" value="INDOLEAMINE 2,3-DIOXYGENASE"/>
    <property type="match status" value="1"/>
</dbReference>
<feature type="region of interest" description="Disordered" evidence="4">
    <location>
        <begin position="1"/>
        <end position="23"/>
    </location>
</feature>
<dbReference type="GO" id="GO:0020037">
    <property type="term" value="F:heme binding"/>
    <property type="evidence" value="ECO:0007669"/>
    <property type="project" value="InterPro"/>
</dbReference>
<keyword evidence="6" id="KW-1185">Reference proteome</keyword>
<dbReference type="Gene3D" id="1.20.58.480">
    <property type="match status" value="1"/>
</dbReference>
<gene>
    <name evidence="5" type="ORF">UTRI_03110_B</name>
</gene>
<comment type="similarity">
    <text evidence="1">Belongs to the indoleamine 2,3-dioxygenase family.</text>
</comment>
<evidence type="ECO:0000256" key="4">
    <source>
        <dbReference type="SAM" id="MobiDB-lite"/>
    </source>
</evidence>
<dbReference type="GO" id="GO:0033754">
    <property type="term" value="F:indoleamine 2,3-dioxygenase activity"/>
    <property type="evidence" value="ECO:0007669"/>
    <property type="project" value="TreeGrafter"/>
</dbReference>
<evidence type="ECO:0000313" key="6">
    <source>
        <dbReference type="Proteomes" id="UP000324022"/>
    </source>
</evidence>
<dbReference type="InterPro" id="IPR000898">
    <property type="entry name" value="Indolamine_dOase"/>
</dbReference>
<dbReference type="InterPro" id="IPR037217">
    <property type="entry name" value="Trp/Indoleamine_2_3_dOase-like"/>
</dbReference>
<protein>
    <recommendedName>
        <fullName evidence="7">Indoleamine 2,3-dioxygenase</fullName>
    </recommendedName>
</protein>
<proteinExistence type="inferred from homology"/>
<name>A0A5C3E5X5_9BASI</name>
<keyword evidence="2" id="KW-0479">Metal-binding</keyword>
<keyword evidence="3" id="KW-0408">Iron</keyword>
<evidence type="ECO:0000313" key="5">
    <source>
        <dbReference type="EMBL" id="SPO25470.1"/>
    </source>
</evidence>
<evidence type="ECO:0000256" key="3">
    <source>
        <dbReference type="ARBA" id="ARBA00023004"/>
    </source>
</evidence>